<keyword evidence="5" id="KW-0804">Transcription</keyword>
<dbReference type="AlphaFoldDB" id="A0A955HYJ5"/>
<evidence type="ECO:0000256" key="5">
    <source>
        <dbReference type="ARBA" id="ARBA00023163"/>
    </source>
</evidence>
<keyword evidence="3" id="KW-0805">Transcription regulation</keyword>
<accession>A0A955HYJ5</accession>
<evidence type="ECO:0000259" key="8">
    <source>
        <dbReference type="PROSITE" id="PS50110"/>
    </source>
</evidence>
<comment type="caution">
    <text evidence="10">The sequence shown here is derived from an EMBL/GenBank/DDBJ whole genome shotgun (WGS) entry which is preliminary data.</text>
</comment>
<evidence type="ECO:0000256" key="6">
    <source>
        <dbReference type="PROSITE-ProRule" id="PRU00169"/>
    </source>
</evidence>
<dbReference type="GO" id="GO:0032993">
    <property type="term" value="C:protein-DNA complex"/>
    <property type="evidence" value="ECO:0007669"/>
    <property type="project" value="TreeGrafter"/>
</dbReference>
<evidence type="ECO:0000256" key="2">
    <source>
        <dbReference type="ARBA" id="ARBA00023012"/>
    </source>
</evidence>
<name>A0A955HYJ5_9BACT</name>
<dbReference type="InterPro" id="IPR039420">
    <property type="entry name" value="WalR-like"/>
</dbReference>
<dbReference type="PROSITE" id="PS50110">
    <property type="entry name" value="RESPONSE_REGULATORY"/>
    <property type="match status" value="1"/>
</dbReference>
<dbReference type="InterPro" id="IPR036388">
    <property type="entry name" value="WH-like_DNA-bd_sf"/>
</dbReference>
<dbReference type="Gene3D" id="3.40.50.2300">
    <property type="match status" value="1"/>
</dbReference>
<reference evidence="10" key="2">
    <citation type="journal article" date="2021" name="Microbiome">
        <title>Successional dynamics and alternative stable states in a saline activated sludge microbial community over 9 years.</title>
        <authorList>
            <person name="Wang Y."/>
            <person name="Ye J."/>
            <person name="Ju F."/>
            <person name="Liu L."/>
            <person name="Boyd J.A."/>
            <person name="Deng Y."/>
            <person name="Parks D.H."/>
            <person name="Jiang X."/>
            <person name="Yin X."/>
            <person name="Woodcroft B.J."/>
            <person name="Tyson G.W."/>
            <person name="Hugenholtz P."/>
            <person name="Polz M.F."/>
            <person name="Zhang T."/>
        </authorList>
    </citation>
    <scope>NUCLEOTIDE SEQUENCE</scope>
    <source>
        <strain evidence="10">HKST-UBA16</strain>
    </source>
</reference>
<protein>
    <submittedName>
        <fullName evidence="10">Response regulator transcription factor</fullName>
    </submittedName>
</protein>
<evidence type="ECO:0000259" key="9">
    <source>
        <dbReference type="PROSITE" id="PS51755"/>
    </source>
</evidence>
<dbReference type="PANTHER" id="PTHR48111:SF1">
    <property type="entry name" value="TWO-COMPONENT RESPONSE REGULATOR ORR33"/>
    <property type="match status" value="1"/>
</dbReference>
<dbReference type="SMART" id="SM00448">
    <property type="entry name" value="REC"/>
    <property type="match status" value="1"/>
</dbReference>
<evidence type="ECO:0000256" key="3">
    <source>
        <dbReference type="ARBA" id="ARBA00023015"/>
    </source>
</evidence>
<keyword evidence="2" id="KW-0902">Two-component regulatory system</keyword>
<feature type="DNA-binding region" description="OmpR/PhoB-type" evidence="7">
    <location>
        <begin position="125"/>
        <end position="223"/>
    </location>
</feature>
<dbReference type="SMART" id="SM00862">
    <property type="entry name" value="Trans_reg_C"/>
    <property type="match status" value="1"/>
</dbReference>
<dbReference type="GO" id="GO:0000156">
    <property type="term" value="F:phosphorelay response regulator activity"/>
    <property type="evidence" value="ECO:0007669"/>
    <property type="project" value="TreeGrafter"/>
</dbReference>
<keyword evidence="4 7" id="KW-0238">DNA-binding</keyword>
<dbReference type="InterPro" id="IPR011006">
    <property type="entry name" value="CheY-like_superfamily"/>
</dbReference>
<dbReference type="InterPro" id="IPR001867">
    <property type="entry name" value="OmpR/PhoB-type_DNA-bd"/>
</dbReference>
<dbReference type="GO" id="GO:0000976">
    <property type="term" value="F:transcription cis-regulatory region binding"/>
    <property type="evidence" value="ECO:0007669"/>
    <property type="project" value="TreeGrafter"/>
</dbReference>
<feature type="modified residue" description="4-aspartylphosphate" evidence="6">
    <location>
        <position position="52"/>
    </location>
</feature>
<evidence type="ECO:0000256" key="4">
    <source>
        <dbReference type="ARBA" id="ARBA00023125"/>
    </source>
</evidence>
<evidence type="ECO:0000313" key="11">
    <source>
        <dbReference type="Proteomes" id="UP000748332"/>
    </source>
</evidence>
<dbReference type="GO" id="GO:0005829">
    <property type="term" value="C:cytosol"/>
    <property type="evidence" value="ECO:0007669"/>
    <property type="project" value="TreeGrafter"/>
</dbReference>
<sequence length="234" mass="26604">MDRVLLIDDDAMISKIVKNRLEQRGYLVDHEFDGRKGLEQAKKFRYSAMLLDISLPVMDGFQILKNMSDLGIDTPTLIMSIHTDIENEIKSYKNGAKLFHKKPINLELLETQVTALIDSQSKSLQEAIKFGDLVIDLDRAYVSKDRHEIKCSPKELKLLGAIAQANGKVLSRQSLVSITAKDFDEPEEASIDTLVCRLRKKLGKYRGGEVIETVHGYGYRLNLSYLDGFREKRN</sequence>
<reference evidence="10" key="1">
    <citation type="submission" date="2020-04" db="EMBL/GenBank/DDBJ databases">
        <authorList>
            <person name="Zhang T."/>
        </authorList>
    </citation>
    <scope>NUCLEOTIDE SEQUENCE</scope>
    <source>
        <strain evidence="10">HKST-UBA16</strain>
    </source>
</reference>
<dbReference type="InterPro" id="IPR001789">
    <property type="entry name" value="Sig_transdc_resp-reg_receiver"/>
</dbReference>
<evidence type="ECO:0000256" key="7">
    <source>
        <dbReference type="PROSITE-ProRule" id="PRU01091"/>
    </source>
</evidence>
<gene>
    <name evidence="10" type="ORF">KC622_00060</name>
</gene>
<dbReference type="GO" id="GO:0006355">
    <property type="term" value="P:regulation of DNA-templated transcription"/>
    <property type="evidence" value="ECO:0007669"/>
    <property type="project" value="InterPro"/>
</dbReference>
<evidence type="ECO:0000313" key="10">
    <source>
        <dbReference type="EMBL" id="MCA9374706.1"/>
    </source>
</evidence>
<dbReference type="PROSITE" id="PS51755">
    <property type="entry name" value="OMPR_PHOB"/>
    <property type="match status" value="1"/>
</dbReference>
<feature type="domain" description="OmpR/PhoB-type" evidence="9">
    <location>
        <begin position="125"/>
        <end position="223"/>
    </location>
</feature>
<organism evidence="10 11">
    <name type="scientific">Candidatus Dojkabacteria bacterium</name>
    <dbReference type="NCBI Taxonomy" id="2099670"/>
    <lineage>
        <taxon>Bacteria</taxon>
        <taxon>Candidatus Dojkabacteria</taxon>
    </lineage>
</organism>
<dbReference type="Pfam" id="PF00072">
    <property type="entry name" value="Response_reg"/>
    <property type="match status" value="1"/>
</dbReference>
<dbReference type="Proteomes" id="UP000748332">
    <property type="component" value="Unassembled WGS sequence"/>
</dbReference>
<dbReference type="EMBL" id="JAGQLM010000003">
    <property type="protein sequence ID" value="MCA9374706.1"/>
    <property type="molecule type" value="Genomic_DNA"/>
</dbReference>
<evidence type="ECO:0000256" key="1">
    <source>
        <dbReference type="ARBA" id="ARBA00022553"/>
    </source>
</evidence>
<keyword evidence="1 6" id="KW-0597">Phosphoprotein</keyword>
<proteinExistence type="predicted"/>
<dbReference type="SUPFAM" id="SSF52172">
    <property type="entry name" value="CheY-like"/>
    <property type="match status" value="1"/>
</dbReference>
<feature type="domain" description="Response regulatory" evidence="8">
    <location>
        <begin position="3"/>
        <end position="117"/>
    </location>
</feature>
<dbReference type="CDD" id="cd00383">
    <property type="entry name" value="trans_reg_C"/>
    <property type="match status" value="1"/>
</dbReference>
<dbReference type="Pfam" id="PF00486">
    <property type="entry name" value="Trans_reg_C"/>
    <property type="match status" value="1"/>
</dbReference>
<dbReference type="PANTHER" id="PTHR48111">
    <property type="entry name" value="REGULATOR OF RPOS"/>
    <property type="match status" value="1"/>
</dbReference>
<dbReference type="Gene3D" id="1.10.10.10">
    <property type="entry name" value="Winged helix-like DNA-binding domain superfamily/Winged helix DNA-binding domain"/>
    <property type="match status" value="1"/>
</dbReference>